<dbReference type="InterPro" id="IPR011009">
    <property type="entry name" value="Kinase-like_dom_sf"/>
</dbReference>
<accession>W0HUJ0</accession>
<comment type="similarity">
    <text evidence="5">Belongs to the thiamine kinase family.</text>
</comment>
<keyword evidence="8" id="KW-1185">Reference proteome</keyword>
<dbReference type="Pfam" id="PF01636">
    <property type="entry name" value="APH"/>
    <property type="match status" value="1"/>
</dbReference>
<dbReference type="Gene3D" id="3.90.1200.10">
    <property type="match status" value="1"/>
</dbReference>
<dbReference type="EC" id="2.7.1.89" evidence="5"/>
<evidence type="ECO:0000256" key="2">
    <source>
        <dbReference type="ARBA" id="ARBA00022741"/>
    </source>
</evidence>
<reference evidence="7 8" key="1">
    <citation type="journal article" date="2014" name="Genome Biol. Evol.">
        <title>Genome degeneration and adaptation in a nascent stage of symbiosis.</title>
        <authorList>
            <person name="Oakeson K.F."/>
            <person name="Gil R."/>
            <person name="Clayton A.L."/>
            <person name="Dunn D.M."/>
            <person name="von Niederhausern A.C."/>
            <person name="Hamil C."/>
            <person name="Aoyagi A."/>
            <person name="Duval B."/>
            <person name="Baca A."/>
            <person name="Silva F.J."/>
            <person name="Vallier A."/>
            <person name="Jackson D.G."/>
            <person name="Latorre A."/>
            <person name="Weiss R.B."/>
            <person name="Heddi A."/>
            <person name="Moya A."/>
            <person name="Dale C."/>
        </authorList>
    </citation>
    <scope>NUCLEOTIDE SEQUENCE [LARGE SCALE GENOMIC DNA]</scope>
    <source>
        <strain evidence="7 8">HS1</strain>
    </source>
</reference>
<organism evidence="7 8">
    <name type="scientific">Sodalis praecaptivus</name>
    <dbReference type="NCBI Taxonomy" id="1239307"/>
    <lineage>
        <taxon>Bacteria</taxon>
        <taxon>Pseudomonadati</taxon>
        <taxon>Pseudomonadota</taxon>
        <taxon>Gammaproteobacteria</taxon>
        <taxon>Enterobacterales</taxon>
        <taxon>Bruguierivoracaceae</taxon>
        <taxon>Sodalis</taxon>
    </lineage>
</organism>
<dbReference type="Proteomes" id="UP000019028">
    <property type="component" value="Chromosome"/>
</dbReference>
<dbReference type="GO" id="GO:0006772">
    <property type="term" value="P:thiamine metabolic process"/>
    <property type="evidence" value="ECO:0007669"/>
    <property type="project" value="InterPro"/>
</dbReference>
<evidence type="ECO:0000256" key="1">
    <source>
        <dbReference type="ARBA" id="ARBA00022679"/>
    </source>
</evidence>
<dbReference type="InterPro" id="IPR014093">
    <property type="entry name" value="Thiamine_kinase"/>
</dbReference>
<protein>
    <recommendedName>
        <fullName evidence="5">Thiamine kinase</fullName>
        <ecNumber evidence="5">2.7.1.89</ecNumber>
    </recommendedName>
</protein>
<evidence type="ECO:0000256" key="4">
    <source>
        <dbReference type="ARBA" id="ARBA00022840"/>
    </source>
</evidence>
<dbReference type="PANTHER" id="PTHR21310">
    <property type="entry name" value="AMINOGLYCOSIDE PHOSPHOTRANSFERASE-RELATED-RELATED"/>
    <property type="match status" value="1"/>
</dbReference>
<feature type="domain" description="Aminoglycoside phosphotransferase" evidence="6">
    <location>
        <begin position="35"/>
        <end position="219"/>
    </location>
</feature>
<dbReference type="PATRIC" id="fig|1239307.3.peg.2748"/>
<evidence type="ECO:0000313" key="8">
    <source>
        <dbReference type="Proteomes" id="UP000019028"/>
    </source>
</evidence>
<evidence type="ECO:0000256" key="3">
    <source>
        <dbReference type="ARBA" id="ARBA00022777"/>
    </source>
</evidence>
<gene>
    <name evidence="5" type="primary">thiK</name>
    <name evidence="7" type="ORF">Sant_2466</name>
</gene>
<dbReference type="InterPro" id="IPR002575">
    <property type="entry name" value="Aminoglycoside_PTrfase"/>
</dbReference>
<evidence type="ECO:0000259" key="6">
    <source>
        <dbReference type="Pfam" id="PF01636"/>
    </source>
</evidence>
<keyword evidence="2 5" id="KW-0547">Nucleotide-binding</keyword>
<dbReference type="SUPFAM" id="SSF56112">
    <property type="entry name" value="Protein kinase-like (PK-like)"/>
    <property type="match status" value="1"/>
</dbReference>
<dbReference type="HAMAP" id="MF_01604">
    <property type="entry name" value="Thiamine_kinase"/>
    <property type="match status" value="1"/>
</dbReference>
<dbReference type="InterPro" id="IPR051678">
    <property type="entry name" value="AGP_Transferase"/>
</dbReference>
<evidence type="ECO:0000313" key="7">
    <source>
        <dbReference type="EMBL" id="AHF77506.1"/>
    </source>
</evidence>
<name>W0HUJ0_9GAMM</name>
<keyword evidence="1 5" id="KW-0808">Transferase</keyword>
<comment type="function">
    <text evidence="5">Catalyzes the phosphorylation of thiamine to thiamine phosphate.</text>
</comment>
<dbReference type="UniPathway" id="UPA00060">
    <property type="reaction ID" value="UER00596"/>
</dbReference>
<proteinExistence type="inferred from homology"/>
<keyword evidence="3 5" id="KW-0418">Kinase</keyword>
<dbReference type="HOGENOM" id="CLU_055115_2_0_6"/>
<dbReference type="GO" id="GO:0009229">
    <property type="term" value="P:thiamine diphosphate biosynthetic process"/>
    <property type="evidence" value="ECO:0007669"/>
    <property type="project" value="UniProtKB-UniRule"/>
</dbReference>
<comment type="pathway">
    <text evidence="5">Cofactor biosynthesis; thiamine diphosphate biosynthesis; thiamine phosphate from thiamine: step 1/1.</text>
</comment>
<dbReference type="GO" id="GO:0019165">
    <property type="term" value="F:thiamine kinase activity"/>
    <property type="evidence" value="ECO:0007669"/>
    <property type="project" value="UniProtKB-UniRule"/>
</dbReference>
<dbReference type="GO" id="GO:0005524">
    <property type="term" value="F:ATP binding"/>
    <property type="evidence" value="ECO:0007669"/>
    <property type="project" value="UniProtKB-KW"/>
</dbReference>
<dbReference type="EMBL" id="CP006569">
    <property type="protein sequence ID" value="AHF77506.1"/>
    <property type="molecule type" value="Genomic_DNA"/>
</dbReference>
<keyword evidence="4 5" id="KW-0067">ATP-binding</keyword>
<evidence type="ECO:0000256" key="5">
    <source>
        <dbReference type="HAMAP-Rule" id="MF_01604"/>
    </source>
</evidence>
<dbReference type="KEGG" id="sod:Sant_2466"/>
<comment type="catalytic activity">
    <reaction evidence="5">
        <text>thiamine + ATP = thiamine phosphate + ADP + H(+)</text>
        <dbReference type="Rhea" id="RHEA:12012"/>
        <dbReference type="ChEBI" id="CHEBI:15378"/>
        <dbReference type="ChEBI" id="CHEBI:18385"/>
        <dbReference type="ChEBI" id="CHEBI:30616"/>
        <dbReference type="ChEBI" id="CHEBI:37575"/>
        <dbReference type="ChEBI" id="CHEBI:456216"/>
        <dbReference type="EC" id="2.7.1.89"/>
    </reaction>
</comment>
<dbReference type="AlphaFoldDB" id="W0HUJ0"/>
<sequence length="276" mass="31339">MLAQLLPRATLDSVNPLPVSGLTGESWRLQGAGVDLLAREASGQKIQLGVDRRREFRLLRALNGSGLAPRPRGITAGWLLVEWLPGAPLNTQGWQQALTTGTLAGLLARLHQQRRSGYPLNLQARFARYWQTSDPARRTPAWLRLHRRFLRRRPPTALRQALLHMDVHQGNVLLQQAGALTLIDWEYAGDGDVALELAALFGGNALLATDRERLLAEYVRLMPGLASDRLRRQINAWLPWVNYLMLLWYETRWHQTGNRDFLALATPLRHYFNLSR</sequence>